<evidence type="ECO:0000313" key="3">
    <source>
        <dbReference type="Proteomes" id="UP001066276"/>
    </source>
</evidence>
<sequence>MLRASTDRTRVVLGQRAGKDRGHSEASSGVRPGRRTAYWAPEVRVTLTSRESARKEPLAKVAQEMKV</sequence>
<feature type="region of interest" description="Disordered" evidence="1">
    <location>
        <begin position="1"/>
        <end position="35"/>
    </location>
</feature>
<evidence type="ECO:0000256" key="1">
    <source>
        <dbReference type="SAM" id="MobiDB-lite"/>
    </source>
</evidence>
<gene>
    <name evidence="2" type="ORF">NDU88_005406</name>
</gene>
<organism evidence="2 3">
    <name type="scientific">Pleurodeles waltl</name>
    <name type="common">Iberian ribbed newt</name>
    <dbReference type="NCBI Taxonomy" id="8319"/>
    <lineage>
        <taxon>Eukaryota</taxon>
        <taxon>Metazoa</taxon>
        <taxon>Chordata</taxon>
        <taxon>Craniata</taxon>
        <taxon>Vertebrata</taxon>
        <taxon>Euteleostomi</taxon>
        <taxon>Amphibia</taxon>
        <taxon>Batrachia</taxon>
        <taxon>Caudata</taxon>
        <taxon>Salamandroidea</taxon>
        <taxon>Salamandridae</taxon>
        <taxon>Pleurodelinae</taxon>
        <taxon>Pleurodeles</taxon>
    </lineage>
</organism>
<reference evidence="2" key="1">
    <citation type="journal article" date="2022" name="bioRxiv">
        <title>Sequencing and chromosome-scale assembly of the giantPleurodeles waltlgenome.</title>
        <authorList>
            <person name="Brown T."/>
            <person name="Elewa A."/>
            <person name="Iarovenko S."/>
            <person name="Subramanian E."/>
            <person name="Araus A.J."/>
            <person name="Petzold A."/>
            <person name="Susuki M."/>
            <person name="Suzuki K.-i.T."/>
            <person name="Hayashi T."/>
            <person name="Toyoda A."/>
            <person name="Oliveira C."/>
            <person name="Osipova E."/>
            <person name="Leigh N.D."/>
            <person name="Simon A."/>
            <person name="Yun M.H."/>
        </authorList>
    </citation>
    <scope>NUCLEOTIDE SEQUENCE</scope>
    <source>
        <strain evidence="2">20211129_DDA</strain>
        <tissue evidence="2">Liver</tissue>
    </source>
</reference>
<accession>A0AAV7PIS3</accession>
<dbReference type="Proteomes" id="UP001066276">
    <property type="component" value="Chromosome 7"/>
</dbReference>
<protein>
    <submittedName>
        <fullName evidence="2">Uncharacterized protein</fullName>
    </submittedName>
</protein>
<proteinExistence type="predicted"/>
<comment type="caution">
    <text evidence="2">The sequence shown here is derived from an EMBL/GenBank/DDBJ whole genome shotgun (WGS) entry which is preliminary data.</text>
</comment>
<name>A0AAV7PIS3_PLEWA</name>
<dbReference type="EMBL" id="JANPWB010000011">
    <property type="protein sequence ID" value="KAJ1127000.1"/>
    <property type="molecule type" value="Genomic_DNA"/>
</dbReference>
<feature type="compositionally biased region" description="Basic and acidic residues" evidence="1">
    <location>
        <begin position="1"/>
        <end position="10"/>
    </location>
</feature>
<keyword evidence="3" id="KW-1185">Reference proteome</keyword>
<evidence type="ECO:0000313" key="2">
    <source>
        <dbReference type="EMBL" id="KAJ1127000.1"/>
    </source>
</evidence>
<dbReference type="AlphaFoldDB" id="A0AAV7PIS3"/>